<dbReference type="SUPFAM" id="SSF53098">
    <property type="entry name" value="Ribonuclease H-like"/>
    <property type="match status" value="1"/>
</dbReference>
<dbReference type="GO" id="GO:0003676">
    <property type="term" value="F:nucleic acid binding"/>
    <property type="evidence" value="ECO:0007669"/>
    <property type="project" value="InterPro"/>
</dbReference>
<proteinExistence type="predicted"/>
<dbReference type="InterPro" id="IPR044730">
    <property type="entry name" value="RNase_H-like_dom_plant"/>
</dbReference>
<dbReference type="CDD" id="cd06222">
    <property type="entry name" value="RNase_H_like"/>
    <property type="match status" value="1"/>
</dbReference>
<dbReference type="InterPro" id="IPR053151">
    <property type="entry name" value="RNase_H-like"/>
</dbReference>
<feature type="domain" description="RNase H type-1" evidence="1">
    <location>
        <begin position="121"/>
        <end position="181"/>
    </location>
</feature>
<protein>
    <recommendedName>
        <fullName evidence="1">RNase H type-1 domain-containing protein</fullName>
    </recommendedName>
</protein>
<dbReference type="GO" id="GO:0004523">
    <property type="term" value="F:RNA-DNA hybrid ribonuclease activity"/>
    <property type="evidence" value="ECO:0007669"/>
    <property type="project" value="InterPro"/>
</dbReference>
<dbReference type="EMBL" id="JANJYJ010000003">
    <property type="protein sequence ID" value="KAK3223555.1"/>
    <property type="molecule type" value="Genomic_DNA"/>
</dbReference>
<evidence type="ECO:0000313" key="3">
    <source>
        <dbReference type="Proteomes" id="UP001281410"/>
    </source>
</evidence>
<dbReference type="PANTHER" id="PTHR47723:SF19">
    <property type="entry name" value="POLYNUCLEOTIDYL TRANSFERASE, RIBONUCLEASE H-LIKE SUPERFAMILY PROTEIN"/>
    <property type="match status" value="1"/>
</dbReference>
<dbReference type="Proteomes" id="UP001281410">
    <property type="component" value="Unassembled WGS sequence"/>
</dbReference>
<sequence>MSWSDVNICFNMRFKDWLEAINQLIFKGTYVNLGIATKMVKFRVAWWFKHCGRGLKDPVSLTMLNIKDLCIDHYSDKRSKHEEGWAPSSLDSLKFNVDGSARGQHGSAGIGGVLRDANGKKIMIARDSKVVVSWINSDNFGSIDHLNILYDIRCFIHFLGRVNVCFSPRSTNSFADKLAKLGSSNIGDKVVWGDI</sequence>
<dbReference type="Pfam" id="PF13456">
    <property type="entry name" value="RVT_3"/>
    <property type="match status" value="1"/>
</dbReference>
<dbReference type="InterPro" id="IPR002156">
    <property type="entry name" value="RNaseH_domain"/>
</dbReference>
<reference evidence="2" key="1">
    <citation type="journal article" date="2023" name="Plant J.">
        <title>Genome sequences and population genomics provide insights into the demographic history, inbreeding, and mutation load of two 'living fossil' tree species of Dipteronia.</title>
        <authorList>
            <person name="Feng Y."/>
            <person name="Comes H.P."/>
            <person name="Chen J."/>
            <person name="Zhu S."/>
            <person name="Lu R."/>
            <person name="Zhang X."/>
            <person name="Li P."/>
            <person name="Qiu J."/>
            <person name="Olsen K.M."/>
            <person name="Qiu Y."/>
        </authorList>
    </citation>
    <scope>NUCLEOTIDE SEQUENCE</scope>
    <source>
        <strain evidence="2">NBL</strain>
    </source>
</reference>
<dbReference type="AlphaFoldDB" id="A0AAE0EEJ0"/>
<gene>
    <name evidence="2" type="ORF">Dsin_010580</name>
</gene>
<evidence type="ECO:0000259" key="1">
    <source>
        <dbReference type="Pfam" id="PF13456"/>
    </source>
</evidence>
<dbReference type="PANTHER" id="PTHR47723">
    <property type="entry name" value="OS05G0353850 PROTEIN"/>
    <property type="match status" value="1"/>
</dbReference>
<organism evidence="2 3">
    <name type="scientific">Dipteronia sinensis</name>
    <dbReference type="NCBI Taxonomy" id="43782"/>
    <lineage>
        <taxon>Eukaryota</taxon>
        <taxon>Viridiplantae</taxon>
        <taxon>Streptophyta</taxon>
        <taxon>Embryophyta</taxon>
        <taxon>Tracheophyta</taxon>
        <taxon>Spermatophyta</taxon>
        <taxon>Magnoliopsida</taxon>
        <taxon>eudicotyledons</taxon>
        <taxon>Gunneridae</taxon>
        <taxon>Pentapetalae</taxon>
        <taxon>rosids</taxon>
        <taxon>malvids</taxon>
        <taxon>Sapindales</taxon>
        <taxon>Sapindaceae</taxon>
        <taxon>Hippocastanoideae</taxon>
        <taxon>Acereae</taxon>
        <taxon>Dipteronia</taxon>
    </lineage>
</organism>
<comment type="caution">
    <text evidence="2">The sequence shown here is derived from an EMBL/GenBank/DDBJ whole genome shotgun (WGS) entry which is preliminary data.</text>
</comment>
<evidence type="ECO:0000313" key="2">
    <source>
        <dbReference type="EMBL" id="KAK3223555.1"/>
    </source>
</evidence>
<dbReference type="InterPro" id="IPR012337">
    <property type="entry name" value="RNaseH-like_sf"/>
</dbReference>
<name>A0AAE0EEJ0_9ROSI</name>
<keyword evidence="3" id="KW-1185">Reference proteome</keyword>
<accession>A0AAE0EEJ0</accession>